<sequence>MDSRTRLCWKDNSDTAHVYWTVKVVNVGAHLSLQHHYPHVVEHSAKILCNFEADSPHVSGRLGTGRKHDGLCGRQWFGDWAFALAAVQRFLYTPGVVLSLAHKVIFEAVVGDGFLGDIAIDEVKLLTESCSTSPNQAKAKNSTGPSLEKSAIVGHLSGFKLFLLKALADTGTKDRIWVPCYRALTDGKDVREFYKRCAGRVTLTIVRVENYIFGGYTDKRLEQLSSLNNNQGTDPKSFYLKTDRRHSAHFAKSDQGPTFGDGDLVLETMSSGYSELGNSFDIGADAAFSSLQERETSLFLT</sequence>
<organism evidence="2 3">
    <name type="scientific">Desmophyllum pertusum</name>
    <dbReference type="NCBI Taxonomy" id="174260"/>
    <lineage>
        <taxon>Eukaryota</taxon>
        <taxon>Metazoa</taxon>
        <taxon>Cnidaria</taxon>
        <taxon>Anthozoa</taxon>
        <taxon>Hexacorallia</taxon>
        <taxon>Scleractinia</taxon>
        <taxon>Caryophylliina</taxon>
        <taxon>Caryophylliidae</taxon>
        <taxon>Desmophyllum</taxon>
    </lineage>
</organism>
<dbReference type="Proteomes" id="UP001163046">
    <property type="component" value="Unassembled WGS sequence"/>
</dbReference>
<protein>
    <recommendedName>
        <fullName evidence="1">MAM domain-containing protein</fullName>
    </recommendedName>
</protein>
<name>A0A9X0D9P5_9CNID</name>
<dbReference type="GO" id="GO:0016020">
    <property type="term" value="C:membrane"/>
    <property type="evidence" value="ECO:0007669"/>
    <property type="project" value="InterPro"/>
</dbReference>
<evidence type="ECO:0000313" key="3">
    <source>
        <dbReference type="Proteomes" id="UP001163046"/>
    </source>
</evidence>
<keyword evidence="3" id="KW-1185">Reference proteome</keyword>
<dbReference type="Gene3D" id="2.60.120.200">
    <property type="match status" value="1"/>
</dbReference>
<proteinExistence type="predicted"/>
<dbReference type="EMBL" id="MU825420">
    <property type="protein sequence ID" value="KAJ7390089.1"/>
    <property type="molecule type" value="Genomic_DNA"/>
</dbReference>
<dbReference type="AlphaFoldDB" id="A0A9X0D9P5"/>
<gene>
    <name evidence="2" type="ORF">OS493_027119</name>
</gene>
<feature type="domain" description="MAM" evidence="1">
    <location>
        <begin position="78"/>
        <end position="132"/>
    </location>
</feature>
<reference evidence="2" key="1">
    <citation type="submission" date="2023-01" db="EMBL/GenBank/DDBJ databases">
        <title>Genome assembly of the deep-sea coral Lophelia pertusa.</title>
        <authorList>
            <person name="Herrera S."/>
            <person name="Cordes E."/>
        </authorList>
    </citation>
    <scope>NUCLEOTIDE SEQUENCE</scope>
    <source>
        <strain evidence="2">USNM1676648</strain>
        <tissue evidence="2">Polyp</tissue>
    </source>
</reference>
<comment type="caution">
    <text evidence="2">The sequence shown here is derived from an EMBL/GenBank/DDBJ whole genome shotgun (WGS) entry which is preliminary data.</text>
</comment>
<dbReference type="OrthoDB" id="25620at2759"/>
<dbReference type="InterPro" id="IPR000998">
    <property type="entry name" value="MAM_dom"/>
</dbReference>
<dbReference type="PROSITE" id="PS50060">
    <property type="entry name" value="MAM_2"/>
    <property type="match status" value="1"/>
</dbReference>
<evidence type="ECO:0000313" key="2">
    <source>
        <dbReference type="EMBL" id="KAJ7390089.1"/>
    </source>
</evidence>
<evidence type="ECO:0000259" key="1">
    <source>
        <dbReference type="PROSITE" id="PS50060"/>
    </source>
</evidence>
<accession>A0A9X0D9P5</accession>
<dbReference type="Pfam" id="PF07534">
    <property type="entry name" value="TLD"/>
    <property type="match status" value="1"/>
</dbReference>
<dbReference type="InterPro" id="IPR006571">
    <property type="entry name" value="TLDc_dom"/>
</dbReference>